<name>A0A2H3L5D7_9CHLR</name>
<dbReference type="AlphaFoldDB" id="A0A2H3L5D7"/>
<dbReference type="PANTHER" id="PTHR30575:SF0">
    <property type="entry name" value="XAA-ARG DIPEPTIDASE"/>
    <property type="match status" value="1"/>
</dbReference>
<dbReference type="Pfam" id="PF07687">
    <property type="entry name" value="M20_dimer"/>
    <property type="match status" value="1"/>
</dbReference>
<dbReference type="InterPro" id="IPR017145">
    <property type="entry name" value="Aminobenzoyl-glu_utiliz_pB"/>
</dbReference>
<dbReference type="RefSeq" id="WP_097653524.1">
    <property type="nucleotide sequence ID" value="NZ_LYXE01000101.1"/>
</dbReference>
<comment type="caution">
    <text evidence="2">The sequence shown here is derived from an EMBL/GenBank/DDBJ whole genome shotgun (WGS) entry which is preliminary data.</text>
</comment>
<sequence>MPATLPTAELLQALEFARPTIIQLATEVWNLAELSLHEVESAQLYQRILQAAGFTLVSVGTAGVPTAFIAEWTQGSGGPIVGFLLEYDALPELGNAPVPRQQPRDDGKTSGHGCGHNLLGAGLAGAAIAVKHVMETEAIPGTLRLYGCAAEETEGAKVYMAREGLFNDLDACLHWHPAPMAVVASARTAANNSLKIEFFGRTAHAGMEPWQGRSALHAMELAAHGLNLMREHLEPTARVHYVFEAAGTAPNVVPAYTRLWLKVRDLDRTHVTAITTWVEQIAAGAALATQTEARVNHYYGVHDLLPNTPLAERMHVHLEQVGVPQWNEEEQAFAQACQHECGLPEHGLATKILPLQPERTIGGSSDVAEVSWQTPTMGLTMPTMPLHVALHTWPVTACGGTTIGLKGAVAAAHVLALMTLDLLTDAELRAAVRADFDHRTAGFTYVSPLPPEQQHPVGLSAWLLNDRVSDTQGTIALPPEG</sequence>
<dbReference type="InterPro" id="IPR052030">
    <property type="entry name" value="Peptidase_M20/M20A_hydrolases"/>
</dbReference>
<dbReference type="Proteomes" id="UP000220922">
    <property type="component" value="Unassembled WGS sequence"/>
</dbReference>
<dbReference type="GO" id="GO:0046657">
    <property type="term" value="P:folic acid catabolic process"/>
    <property type="evidence" value="ECO:0007669"/>
    <property type="project" value="TreeGrafter"/>
</dbReference>
<accession>A0A2H3L5D7</accession>
<dbReference type="GO" id="GO:0071713">
    <property type="term" value="F:para-aminobenzoyl-glutamate hydrolase activity"/>
    <property type="evidence" value="ECO:0007669"/>
    <property type="project" value="TreeGrafter"/>
</dbReference>
<dbReference type="EMBL" id="LYXE01000101">
    <property type="protein sequence ID" value="PDV98417.1"/>
    <property type="molecule type" value="Genomic_DNA"/>
</dbReference>
<evidence type="ECO:0000313" key="2">
    <source>
        <dbReference type="EMBL" id="PDV98417.1"/>
    </source>
</evidence>
<dbReference type="PANTHER" id="PTHR30575">
    <property type="entry name" value="PEPTIDASE M20"/>
    <property type="match status" value="1"/>
</dbReference>
<keyword evidence="3" id="KW-1185">Reference proteome</keyword>
<dbReference type="GO" id="GO:0016805">
    <property type="term" value="F:dipeptidase activity"/>
    <property type="evidence" value="ECO:0007669"/>
    <property type="project" value="TreeGrafter"/>
</dbReference>
<evidence type="ECO:0000259" key="1">
    <source>
        <dbReference type="Pfam" id="PF07687"/>
    </source>
</evidence>
<feature type="domain" description="Peptidase M20 dimerisation" evidence="1">
    <location>
        <begin position="193"/>
        <end position="283"/>
    </location>
</feature>
<reference evidence="2 3" key="1">
    <citation type="submission" date="2016-05" db="EMBL/GenBank/DDBJ databases">
        <authorList>
            <person name="Lavstsen T."/>
            <person name="Jespersen J.S."/>
        </authorList>
    </citation>
    <scope>NUCLEOTIDE SEQUENCE [LARGE SCALE GENOMIC DNA]</scope>
    <source>
        <strain evidence="2 3">B7-9</strain>
    </source>
</reference>
<dbReference type="Pfam" id="PF01546">
    <property type="entry name" value="Peptidase_M20"/>
    <property type="match status" value="1"/>
</dbReference>
<organism evidence="2 3">
    <name type="scientific">Candidatus Chloroploca asiatica</name>
    <dbReference type="NCBI Taxonomy" id="1506545"/>
    <lineage>
        <taxon>Bacteria</taxon>
        <taxon>Bacillati</taxon>
        <taxon>Chloroflexota</taxon>
        <taxon>Chloroflexia</taxon>
        <taxon>Chloroflexales</taxon>
        <taxon>Chloroflexineae</taxon>
        <taxon>Oscillochloridaceae</taxon>
        <taxon>Candidatus Chloroploca</taxon>
    </lineage>
</organism>
<dbReference type="GO" id="GO:0005737">
    <property type="term" value="C:cytoplasm"/>
    <property type="evidence" value="ECO:0007669"/>
    <property type="project" value="TreeGrafter"/>
</dbReference>
<protein>
    <submittedName>
        <fullName evidence="2">Peptidase M20</fullName>
    </submittedName>
</protein>
<dbReference type="InterPro" id="IPR017439">
    <property type="entry name" value="Amidohydrolase"/>
</dbReference>
<dbReference type="OrthoDB" id="9781032at2"/>
<dbReference type="SUPFAM" id="SSF55031">
    <property type="entry name" value="Bacterial exopeptidase dimerisation domain"/>
    <property type="match status" value="1"/>
</dbReference>
<dbReference type="InterPro" id="IPR036264">
    <property type="entry name" value="Bact_exopeptidase_dim_dom"/>
</dbReference>
<dbReference type="InterPro" id="IPR011650">
    <property type="entry name" value="Peptidase_M20_dimer"/>
</dbReference>
<dbReference type="SUPFAM" id="SSF53187">
    <property type="entry name" value="Zn-dependent exopeptidases"/>
    <property type="match status" value="1"/>
</dbReference>
<dbReference type="NCBIfam" id="TIGR01891">
    <property type="entry name" value="amidohydrolases"/>
    <property type="match status" value="1"/>
</dbReference>
<dbReference type="Gene3D" id="3.40.630.10">
    <property type="entry name" value="Zn peptidases"/>
    <property type="match status" value="1"/>
</dbReference>
<proteinExistence type="predicted"/>
<dbReference type="InterPro" id="IPR002933">
    <property type="entry name" value="Peptidase_M20"/>
</dbReference>
<evidence type="ECO:0000313" key="3">
    <source>
        <dbReference type="Proteomes" id="UP000220922"/>
    </source>
</evidence>
<dbReference type="PIRSF" id="PIRSF037227">
    <property type="entry name" value="Aminobenzoyl-glu_utiliz_pB"/>
    <property type="match status" value="1"/>
</dbReference>
<dbReference type="Gene3D" id="3.30.70.360">
    <property type="match status" value="1"/>
</dbReference>
<gene>
    <name evidence="2" type="ORF">A9Q02_15415</name>
</gene>